<accession>A0A2G9C9A3</accession>
<keyword evidence="1" id="KW-0812">Transmembrane</keyword>
<organism evidence="2 3">
    <name type="scientific">Roseateles chitinivorans</name>
    <dbReference type="NCBI Taxonomy" id="2917965"/>
    <lineage>
        <taxon>Bacteria</taxon>
        <taxon>Pseudomonadati</taxon>
        <taxon>Pseudomonadota</taxon>
        <taxon>Betaproteobacteria</taxon>
        <taxon>Burkholderiales</taxon>
        <taxon>Sphaerotilaceae</taxon>
        <taxon>Roseateles</taxon>
    </lineage>
</organism>
<dbReference type="EMBL" id="PEOG01000029">
    <property type="protein sequence ID" value="PIM52922.1"/>
    <property type="molecule type" value="Genomic_DNA"/>
</dbReference>
<evidence type="ECO:0000313" key="2">
    <source>
        <dbReference type="EMBL" id="PIM52922.1"/>
    </source>
</evidence>
<sequence>MGHFLKRHLRDYGMLLSLVAIMALFEYLTDGTLLEPLNLTNLVLQ</sequence>
<proteinExistence type="predicted"/>
<evidence type="ECO:0000313" key="3">
    <source>
        <dbReference type="Proteomes" id="UP000231501"/>
    </source>
</evidence>
<name>A0A2G9C9A3_9BURK</name>
<keyword evidence="3" id="KW-1185">Reference proteome</keyword>
<dbReference type="AlphaFoldDB" id="A0A2G9C9A3"/>
<gene>
    <name evidence="2" type="ORF">CS062_12455</name>
</gene>
<feature type="non-terminal residue" evidence="2">
    <location>
        <position position="45"/>
    </location>
</feature>
<keyword evidence="1" id="KW-1133">Transmembrane helix</keyword>
<reference evidence="2 3" key="1">
    <citation type="submission" date="2017-11" db="EMBL/GenBank/DDBJ databases">
        <title>Draft genome sequence of Mitsuaria sp. HWN-4.</title>
        <authorList>
            <person name="Gundlapally S.R."/>
        </authorList>
    </citation>
    <scope>NUCLEOTIDE SEQUENCE [LARGE SCALE GENOMIC DNA]</scope>
    <source>
        <strain evidence="2 3">HWN-4</strain>
    </source>
</reference>
<evidence type="ECO:0000256" key="1">
    <source>
        <dbReference type="SAM" id="Phobius"/>
    </source>
</evidence>
<dbReference type="Proteomes" id="UP000231501">
    <property type="component" value="Unassembled WGS sequence"/>
</dbReference>
<protein>
    <submittedName>
        <fullName evidence="2">ABC transporter permease</fullName>
    </submittedName>
</protein>
<feature type="transmembrane region" description="Helical" evidence="1">
    <location>
        <begin position="12"/>
        <end position="29"/>
    </location>
</feature>
<comment type="caution">
    <text evidence="2">The sequence shown here is derived from an EMBL/GenBank/DDBJ whole genome shotgun (WGS) entry which is preliminary data.</text>
</comment>
<keyword evidence="1" id="KW-0472">Membrane</keyword>